<feature type="non-terminal residue" evidence="4">
    <location>
        <position position="201"/>
    </location>
</feature>
<dbReference type="InterPro" id="IPR041664">
    <property type="entry name" value="AAA_16"/>
</dbReference>
<evidence type="ECO:0000259" key="3">
    <source>
        <dbReference type="SMART" id="SM00382"/>
    </source>
</evidence>
<dbReference type="SMART" id="SM00382">
    <property type="entry name" value="AAA"/>
    <property type="match status" value="1"/>
</dbReference>
<evidence type="ECO:0000256" key="2">
    <source>
        <dbReference type="ARBA" id="ARBA00022840"/>
    </source>
</evidence>
<keyword evidence="5" id="KW-1185">Reference proteome</keyword>
<dbReference type="Proteomes" id="UP000262538">
    <property type="component" value="Unassembled WGS sequence"/>
</dbReference>
<name>A0ABX9L9L6_9ACTN</name>
<feature type="domain" description="AAA+ ATPase" evidence="3">
    <location>
        <begin position="22"/>
        <end position="179"/>
    </location>
</feature>
<dbReference type="InterPro" id="IPR003593">
    <property type="entry name" value="AAA+_ATPase"/>
</dbReference>
<dbReference type="PANTHER" id="PTHR16305">
    <property type="entry name" value="TESTICULAR SOLUBLE ADENYLYL CYCLASE"/>
    <property type="match status" value="1"/>
</dbReference>
<dbReference type="Pfam" id="PF13191">
    <property type="entry name" value="AAA_16"/>
    <property type="match status" value="1"/>
</dbReference>
<dbReference type="SUPFAM" id="SSF52540">
    <property type="entry name" value="P-loop containing nucleoside triphosphate hydrolases"/>
    <property type="match status" value="1"/>
</dbReference>
<gene>
    <name evidence="4" type="ORF">DI270_033670</name>
</gene>
<organism evidence="4 5">
    <name type="scientific">Microbispora triticiradicis</name>
    <dbReference type="NCBI Taxonomy" id="2200763"/>
    <lineage>
        <taxon>Bacteria</taxon>
        <taxon>Bacillati</taxon>
        <taxon>Actinomycetota</taxon>
        <taxon>Actinomycetes</taxon>
        <taxon>Streptosporangiales</taxon>
        <taxon>Streptosporangiaceae</taxon>
        <taxon>Microbispora</taxon>
    </lineage>
</organism>
<protein>
    <submittedName>
        <fullName evidence="4">ATP-binding protein</fullName>
    </submittedName>
</protein>
<dbReference type="PANTHER" id="PTHR16305:SF35">
    <property type="entry name" value="TRANSCRIPTIONAL ACTIVATOR DOMAIN"/>
    <property type="match status" value="1"/>
</dbReference>
<keyword evidence="2 4" id="KW-0067">ATP-binding</keyword>
<evidence type="ECO:0000256" key="1">
    <source>
        <dbReference type="ARBA" id="ARBA00022741"/>
    </source>
</evidence>
<proteinExistence type="predicted"/>
<keyword evidence="1" id="KW-0547">Nucleotide-binding</keyword>
<comment type="caution">
    <text evidence="4">The sequence shown here is derived from an EMBL/GenBank/DDBJ whole genome shotgun (WGS) entry which is preliminary data.</text>
</comment>
<dbReference type="EMBL" id="QFZU02000233">
    <property type="protein sequence ID" value="RGA00652.1"/>
    <property type="molecule type" value="Genomic_DNA"/>
</dbReference>
<reference evidence="4 5" key="1">
    <citation type="submission" date="2018-08" db="EMBL/GenBank/DDBJ databases">
        <title>Microbispora. triticiradicis sp. nov., a novel actinomycete isolated from the root of wheat (Triticum aestivum L.)).</title>
        <authorList>
            <person name="Han C."/>
        </authorList>
    </citation>
    <scope>NUCLEOTIDE SEQUENCE [LARGE SCALE GENOMIC DNA]</scope>
    <source>
        <strain evidence="4 5">NEAU-HRDPA2-9</strain>
    </source>
</reference>
<dbReference type="GO" id="GO:0005524">
    <property type="term" value="F:ATP binding"/>
    <property type="evidence" value="ECO:0007669"/>
    <property type="project" value="UniProtKB-KW"/>
</dbReference>
<dbReference type="InterPro" id="IPR027417">
    <property type="entry name" value="P-loop_NTPase"/>
</dbReference>
<dbReference type="Gene3D" id="3.40.50.300">
    <property type="entry name" value="P-loop containing nucleotide triphosphate hydrolases"/>
    <property type="match status" value="1"/>
</dbReference>
<accession>A0ABX9L9L6</accession>
<evidence type="ECO:0000313" key="4">
    <source>
        <dbReference type="EMBL" id="RGA00652.1"/>
    </source>
</evidence>
<evidence type="ECO:0000313" key="5">
    <source>
        <dbReference type="Proteomes" id="UP000262538"/>
    </source>
</evidence>
<sequence>MLERDAEVGRMRTLFAAAARGQGGVVLIEGPAGIGKSALAAAARRLGRTAGCRVLSARGSRLEQRSGYGVLRQLVEPVLLGADTAQRVRLLRGPAHRALALLDSHLDGPAPGDPGAFHVLYRLLVNVAKAGPVALVVDDVHWADDPSLRVFLHMLPGMAELPLAMVLAGRPAAAPGPCSALAADPAGTVLRPAPLTPAATA</sequence>